<evidence type="ECO:0000313" key="3">
    <source>
        <dbReference type="Proteomes" id="UP000177968"/>
    </source>
</evidence>
<accession>A0A1F6FN21</accession>
<dbReference type="Proteomes" id="UP000177968">
    <property type="component" value="Unassembled WGS sequence"/>
</dbReference>
<name>A0A1F6FN21_9BACT</name>
<dbReference type="SUPFAM" id="SSF53955">
    <property type="entry name" value="Lysozyme-like"/>
    <property type="match status" value="1"/>
</dbReference>
<dbReference type="AlphaFoldDB" id="A0A1F6FN21"/>
<organism evidence="2 3">
    <name type="scientific">Candidatus Kaiserbacteria bacterium RIFCSPLOWO2_12_FULL_50_28</name>
    <dbReference type="NCBI Taxonomy" id="1798527"/>
    <lineage>
        <taxon>Bacteria</taxon>
        <taxon>Candidatus Kaiseribacteriota</taxon>
    </lineage>
</organism>
<sequence length="451" mass="50747">MYMLGKRARALLFLYALAFAIISTAPFFVSAETMEERRLRLERELAVIEQDIVEKRGVLSEKQAERTSLERDMAILDNQIAIAAQEIRFRDITLSKIRDGITDKRVAISELDKKVERSEASLAQLIRRTREIDDLSLSHFVLAGSLSEVFRDLDDFHTLQKALDVSFQEMALLRSDLLARRTALESQESDEERLRRLQLLEKKEIERKEREKQQILTATKGEEKAYQELIAERERTAAQIRAVIFELLGSADISFGTAYEFAKSASVTTGVRPAFLLGILKNESDLGKNVGQCLLTNEPERGNGKGVNTGRLFERVMHPNRDVDSFIQITTELGINWNTQVVSCPQSVGYGGAMGPAQFIPSTWMLYKDRIARATGKNPPNPWLPQTAFTASAIFLADLGADRGTSAAEREAALRYFAGGNWKNPAFASYGTRVLNFAEDFQKQIDILEGR</sequence>
<evidence type="ECO:0008006" key="4">
    <source>
        <dbReference type="Google" id="ProtNLM"/>
    </source>
</evidence>
<comment type="caution">
    <text evidence="2">The sequence shown here is derived from an EMBL/GenBank/DDBJ whole genome shotgun (WGS) entry which is preliminary data.</text>
</comment>
<proteinExistence type="predicted"/>
<gene>
    <name evidence="2" type="ORF">A3H15_02255</name>
</gene>
<reference evidence="2 3" key="1">
    <citation type="journal article" date="2016" name="Nat. Commun.">
        <title>Thousands of microbial genomes shed light on interconnected biogeochemical processes in an aquifer system.</title>
        <authorList>
            <person name="Anantharaman K."/>
            <person name="Brown C.T."/>
            <person name="Hug L.A."/>
            <person name="Sharon I."/>
            <person name="Castelle C.J."/>
            <person name="Probst A.J."/>
            <person name="Thomas B.C."/>
            <person name="Singh A."/>
            <person name="Wilkins M.J."/>
            <person name="Karaoz U."/>
            <person name="Brodie E.L."/>
            <person name="Williams K.H."/>
            <person name="Hubbard S.S."/>
            <person name="Banfield J.F."/>
        </authorList>
    </citation>
    <scope>NUCLEOTIDE SEQUENCE [LARGE SCALE GENOMIC DNA]</scope>
</reference>
<evidence type="ECO:0000313" key="2">
    <source>
        <dbReference type="EMBL" id="OGG87244.1"/>
    </source>
</evidence>
<dbReference type="EMBL" id="MFMO01000033">
    <property type="protein sequence ID" value="OGG87244.1"/>
    <property type="molecule type" value="Genomic_DNA"/>
</dbReference>
<protein>
    <recommendedName>
        <fullName evidence="4">Transglycosylase SLT domain-containing protein</fullName>
    </recommendedName>
</protein>
<feature type="coiled-coil region" evidence="1">
    <location>
        <begin position="31"/>
        <end position="128"/>
    </location>
</feature>
<evidence type="ECO:0000256" key="1">
    <source>
        <dbReference type="SAM" id="Coils"/>
    </source>
</evidence>
<dbReference type="InterPro" id="IPR023346">
    <property type="entry name" value="Lysozyme-like_dom_sf"/>
</dbReference>
<keyword evidence="1" id="KW-0175">Coiled coil</keyword>